<evidence type="ECO:0000313" key="1">
    <source>
        <dbReference type="EMBL" id="WTP49641.1"/>
    </source>
</evidence>
<protein>
    <recommendedName>
        <fullName evidence="3">Phage tail protein</fullName>
    </recommendedName>
</protein>
<dbReference type="EMBL" id="CP108133">
    <property type="protein sequence ID" value="WTP49641.1"/>
    <property type="molecule type" value="Genomic_DNA"/>
</dbReference>
<organism evidence="1 2">
    <name type="scientific">Streptomyces tauricus</name>
    <dbReference type="NCBI Taxonomy" id="68274"/>
    <lineage>
        <taxon>Bacteria</taxon>
        <taxon>Bacillati</taxon>
        <taxon>Actinomycetota</taxon>
        <taxon>Actinomycetes</taxon>
        <taxon>Kitasatosporales</taxon>
        <taxon>Streptomycetaceae</taxon>
        <taxon>Streptomyces</taxon>
        <taxon>Streptomyces aurantiacus group</taxon>
    </lineage>
</organism>
<dbReference type="Proteomes" id="UP001432166">
    <property type="component" value="Chromosome"/>
</dbReference>
<evidence type="ECO:0008006" key="3">
    <source>
        <dbReference type="Google" id="ProtNLM"/>
    </source>
</evidence>
<reference evidence="1" key="1">
    <citation type="submission" date="2022-10" db="EMBL/GenBank/DDBJ databases">
        <title>The complete genomes of actinobacterial strains from the NBC collection.</title>
        <authorList>
            <person name="Joergensen T.S."/>
            <person name="Alvarez Arevalo M."/>
            <person name="Sterndorff E.B."/>
            <person name="Faurdal D."/>
            <person name="Vuksanovic O."/>
            <person name="Mourched A.-S."/>
            <person name="Charusanti P."/>
            <person name="Shaw S."/>
            <person name="Blin K."/>
            <person name="Weber T."/>
        </authorList>
    </citation>
    <scope>NUCLEOTIDE SEQUENCE</scope>
    <source>
        <strain evidence="1">NBC_00189</strain>
    </source>
</reference>
<evidence type="ECO:0000313" key="2">
    <source>
        <dbReference type="Proteomes" id="UP001432166"/>
    </source>
</evidence>
<sequence length="199" mass="21293">MSATVANLVQGPATVYIGTFDGTTTREPANAAVNATPAASAWTDVGGTTDGVELSINQEYKELEVDQVVDIPGRRLVKRDMSVKTNLAEPTLANLLYALNDVNGGSLGASGAGFSGYYEPAFTDSATQPTYRALLLHGWAPGSGSNSQSKRRMVHLRKVLSSDNVEFAYKKEDQTVFSVTWSVHYVSNAIAPFKIVDEA</sequence>
<name>A0ABZ1JDH4_9ACTN</name>
<keyword evidence="2" id="KW-1185">Reference proteome</keyword>
<gene>
    <name evidence="1" type="ORF">OG288_15830</name>
</gene>
<proteinExistence type="predicted"/>
<accession>A0ABZ1JDH4</accession>
<dbReference type="RefSeq" id="WP_328937677.1">
    <property type="nucleotide sequence ID" value="NZ_CP108133.1"/>
</dbReference>